<keyword evidence="3 5" id="KW-1133">Transmembrane helix</keyword>
<dbReference type="Pfam" id="PF01124">
    <property type="entry name" value="MAPEG"/>
    <property type="match status" value="1"/>
</dbReference>
<dbReference type="Gene3D" id="1.20.120.550">
    <property type="entry name" value="Membrane associated eicosanoid/glutathione metabolism-like domain"/>
    <property type="match status" value="1"/>
</dbReference>
<dbReference type="EMBL" id="CP014168">
    <property type="protein sequence ID" value="AOH86588.1"/>
    <property type="molecule type" value="Genomic_DNA"/>
</dbReference>
<dbReference type="InterPro" id="IPR001129">
    <property type="entry name" value="Membr-assoc_MAPEG"/>
</dbReference>
<dbReference type="InterPro" id="IPR023352">
    <property type="entry name" value="MAPEG-like_dom_sf"/>
</dbReference>
<dbReference type="OrthoDB" id="7619858at2"/>
<evidence type="ECO:0000256" key="5">
    <source>
        <dbReference type="SAM" id="Phobius"/>
    </source>
</evidence>
<gene>
    <name evidence="6" type="ORF">AWL63_06720</name>
</gene>
<protein>
    <submittedName>
        <fullName evidence="6">GST-like protein</fullName>
    </submittedName>
</protein>
<feature type="transmembrane region" description="Helical" evidence="5">
    <location>
        <begin position="51"/>
        <end position="67"/>
    </location>
</feature>
<evidence type="ECO:0000256" key="3">
    <source>
        <dbReference type="ARBA" id="ARBA00022989"/>
    </source>
</evidence>
<evidence type="ECO:0000256" key="4">
    <source>
        <dbReference type="ARBA" id="ARBA00023136"/>
    </source>
</evidence>
<dbReference type="AlphaFoldDB" id="A0A1B3ZGM8"/>
<reference evidence="6 7" key="1">
    <citation type="submission" date="2016-01" db="EMBL/GenBank/DDBJ databases">
        <title>Complete genome and mega plasmid sequence of Sphingomonas panacis DCY99 elicits systemic resistance in rice to Xanthomonas oryzae.</title>
        <authorList>
            <person name="Kim Y.J."/>
            <person name="Yang D.C."/>
            <person name="Sing P."/>
        </authorList>
    </citation>
    <scope>NUCLEOTIDE SEQUENCE [LARGE SCALE GENOMIC DNA]</scope>
    <source>
        <strain evidence="6 7">DCY99</strain>
    </source>
</reference>
<name>A0A1B3ZGM8_9SPHN</name>
<evidence type="ECO:0000313" key="6">
    <source>
        <dbReference type="EMBL" id="AOH86588.1"/>
    </source>
</evidence>
<dbReference type="PANTHER" id="PTHR35814">
    <property type="match status" value="1"/>
</dbReference>
<dbReference type="PANTHER" id="PTHR35814:SF1">
    <property type="entry name" value="GLUTATHIONE S-TRANSFERASE-RELATED"/>
    <property type="match status" value="1"/>
</dbReference>
<evidence type="ECO:0000313" key="7">
    <source>
        <dbReference type="Proteomes" id="UP000094256"/>
    </source>
</evidence>
<dbReference type="Proteomes" id="UP000094256">
    <property type="component" value="Chromosome"/>
</dbReference>
<keyword evidence="7" id="KW-1185">Reference proteome</keyword>
<organism evidence="6 7">
    <name type="scientific">Sphingomonas panacis</name>
    <dbReference type="NCBI Taxonomy" id="1560345"/>
    <lineage>
        <taxon>Bacteria</taxon>
        <taxon>Pseudomonadati</taxon>
        <taxon>Pseudomonadota</taxon>
        <taxon>Alphaproteobacteria</taxon>
        <taxon>Sphingomonadales</taxon>
        <taxon>Sphingomonadaceae</taxon>
        <taxon>Sphingomonas</taxon>
    </lineage>
</organism>
<evidence type="ECO:0000256" key="1">
    <source>
        <dbReference type="ARBA" id="ARBA00004370"/>
    </source>
</evidence>
<proteinExistence type="predicted"/>
<comment type="subcellular location">
    <subcellularLocation>
        <location evidence="1">Membrane</location>
    </subcellularLocation>
</comment>
<dbReference type="GO" id="GO:0016020">
    <property type="term" value="C:membrane"/>
    <property type="evidence" value="ECO:0007669"/>
    <property type="project" value="UniProtKB-SubCell"/>
</dbReference>
<keyword evidence="2 5" id="KW-0812">Transmembrane</keyword>
<feature type="transmembrane region" description="Helical" evidence="5">
    <location>
        <begin position="104"/>
        <end position="123"/>
    </location>
</feature>
<dbReference type="SUPFAM" id="SSF161084">
    <property type="entry name" value="MAPEG domain-like"/>
    <property type="match status" value="1"/>
</dbReference>
<dbReference type="STRING" id="1560345.AWL63_06720"/>
<keyword evidence="4 5" id="KW-0472">Membrane</keyword>
<evidence type="ECO:0000256" key="2">
    <source>
        <dbReference type="ARBA" id="ARBA00022692"/>
    </source>
</evidence>
<sequence length="139" mass="14862">MPITLTAVGGAGIINFWLAVRTGLIRRQTGVELGDGGNLPLIRRMRAHANFVEYAPFVLMLIALIEVSIGSPVWLWAVSSVFLIARIAHALGMDGMPTGREAGTFVTFAVLLGLSVYAVALPFTGGVGRQVTETVIRVR</sequence>
<dbReference type="KEGG" id="span:AWL63_06720"/>
<accession>A0A1B3ZGM8</accession>